<dbReference type="InterPro" id="IPR013107">
    <property type="entry name" value="Acyl-CoA_DH_C"/>
</dbReference>
<comment type="similarity">
    <text evidence="8">Belongs to the DszC flavin monooxygenase family.</text>
</comment>
<evidence type="ECO:0000256" key="13">
    <source>
        <dbReference type="ARBA" id="ARBA00049456"/>
    </source>
</evidence>
<dbReference type="GO" id="GO:0008470">
    <property type="term" value="F:3-methylbutanoyl-CoA dehydrogenase activity"/>
    <property type="evidence" value="ECO:0007669"/>
    <property type="project" value="TreeGrafter"/>
</dbReference>
<comment type="subcellular location">
    <subcellularLocation>
        <location evidence="1">Cytoplasm</location>
    </subcellularLocation>
</comment>
<keyword evidence="4" id="KW-0547">Nucleotide-binding</keyword>
<protein>
    <recommendedName>
        <fullName evidence="10">Dibenzothiophene monooxygenase</fullName>
        <ecNumber evidence="9">1.14.14.21</ecNumber>
    </recommendedName>
</protein>
<dbReference type="Pfam" id="PF02771">
    <property type="entry name" value="Acyl-CoA_dh_N"/>
    <property type="match status" value="1"/>
</dbReference>
<keyword evidence="5" id="KW-0560">Oxidoreductase</keyword>
<evidence type="ECO:0000256" key="8">
    <source>
        <dbReference type="ARBA" id="ARBA00034317"/>
    </source>
</evidence>
<evidence type="ECO:0000313" key="18">
    <source>
        <dbReference type="Proteomes" id="UP000247696"/>
    </source>
</evidence>
<dbReference type="AlphaFoldDB" id="A0A2Z3YMK3"/>
<dbReference type="EMBL" id="CP024988">
    <property type="protein sequence ID" value="AWT25412.1"/>
    <property type="molecule type" value="Genomic_DNA"/>
</dbReference>
<dbReference type="OrthoDB" id="571684at2"/>
<gene>
    <name evidence="17" type="primary">soxC_3</name>
    <name evidence="17" type="ORF">Csp1_06000</name>
</gene>
<evidence type="ECO:0000256" key="11">
    <source>
        <dbReference type="ARBA" id="ARBA00047859"/>
    </source>
</evidence>
<dbReference type="PANTHER" id="PTHR43884">
    <property type="entry name" value="ACYL-COA DEHYDROGENASE"/>
    <property type="match status" value="1"/>
</dbReference>
<proteinExistence type="inferred from homology"/>
<dbReference type="GO" id="GO:0005737">
    <property type="term" value="C:cytoplasm"/>
    <property type="evidence" value="ECO:0007669"/>
    <property type="project" value="UniProtKB-SubCell"/>
</dbReference>
<evidence type="ECO:0000256" key="5">
    <source>
        <dbReference type="ARBA" id="ARBA00023002"/>
    </source>
</evidence>
<dbReference type="SUPFAM" id="SSF47203">
    <property type="entry name" value="Acyl-CoA dehydrogenase C-terminal domain-like"/>
    <property type="match status" value="1"/>
</dbReference>
<comment type="pathway">
    <text evidence="7">Sulfur metabolism; dibenzothiophene degradation.</text>
</comment>
<dbReference type="RefSeq" id="WP_110481031.1">
    <property type="nucleotide sequence ID" value="NZ_CP024988.1"/>
</dbReference>
<evidence type="ECO:0000256" key="12">
    <source>
        <dbReference type="ARBA" id="ARBA00048445"/>
    </source>
</evidence>
<evidence type="ECO:0000313" key="17">
    <source>
        <dbReference type="EMBL" id="AWT25412.1"/>
    </source>
</evidence>
<evidence type="ECO:0000256" key="6">
    <source>
        <dbReference type="ARBA" id="ARBA00023033"/>
    </source>
</evidence>
<dbReference type="KEGG" id="cpre:Csp1_06000"/>
<feature type="domain" description="Acyl-CoA dehydrogenase C-terminal" evidence="16">
    <location>
        <begin position="235"/>
        <end position="366"/>
    </location>
</feature>
<dbReference type="InterPro" id="IPR036250">
    <property type="entry name" value="AcylCo_DH-like_C"/>
</dbReference>
<evidence type="ECO:0000256" key="10">
    <source>
        <dbReference type="ARBA" id="ARBA00034345"/>
    </source>
</evidence>
<dbReference type="SUPFAM" id="SSF56645">
    <property type="entry name" value="Acyl-CoA dehydrogenase NM domain-like"/>
    <property type="match status" value="1"/>
</dbReference>
<reference evidence="18" key="1">
    <citation type="submission" date="2017-11" db="EMBL/GenBank/DDBJ databases">
        <title>Otitis media/interna in a cat caused by the recently described species Corynebacterium provencense.</title>
        <authorList>
            <person name="Kittl S."/>
            <person name="Brodard I."/>
            <person name="Rychener L."/>
            <person name="Jores J."/>
            <person name="Roosje P."/>
            <person name="Gobeli Brawand S."/>
        </authorList>
    </citation>
    <scope>NUCLEOTIDE SEQUENCE [LARGE SCALE GENOMIC DNA]</scope>
    <source>
        <strain evidence="18">17KM38</strain>
    </source>
</reference>
<dbReference type="PIRSF" id="PIRSF016578">
    <property type="entry name" value="HsaA"/>
    <property type="match status" value="1"/>
</dbReference>
<evidence type="ECO:0000259" key="16">
    <source>
        <dbReference type="Pfam" id="PF08028"/>
    </source>
</evidence>
<dbReference type="InterPro" id="IPR006091">
    <property type="entry name" value="Acyl-CoA_Oxase/DH_mid-dom"/>
</dbReference>
<keyword evidence="6" id="KW-0503">Monooxygenase</keyword>
<feature type="domain" description="Acyl-CoA oxidase/dehydrogenase middle" evidence="14">
    <location>
        <begin position="118"/>
        <end position="206"/>
    </location>
</feature>
<dbReference type="InterPro" id="IPR037069">
    <property type="entry name" value="AcylCoA_DH/ox_N_sf"/>
</dbReference>
<dbReference type="GO" id="GO:0050660">
    <property type="term" value="F:flavin adenine dinucleotide binding"/>
    <property type="evidence" value="ECO:0007669"/>
    <property type="project" value="InterPro"/>
</dbReference>
<comment type="catalytic activity">
    <reaction evidence="12">
        <text>dibenzothiophene 5-oxide + FMNH2 + O2 = dibenzothiophene 5,5-dioxide + FMN + H2O + H(+)</text>
        <dbReference type="Rhea" id="RHEA:49080"/>
        <dbReference type="ChEBI" id="CHEBI:15377"/>
        <dbReference type="ChEBI" id="CHEBI:15378"/>
        <dbReference type="ChEBI" id="CHEBI:15379"/>
        <dbReference type="ChEBI" id="CHEBI:23683"/>
        <dbReference type="ChEBI" id="CHEBI:57618"/>
        <dbReference type="ChEBI" id="CHEBI:58210"/>
        <dbReference type="ChEBI" id="CHEBI:90356"/>
    </reaction>
</comment>
<dbReference type="Proteomes" id="UP000247696">
    <property type="component" value="Chromosome"/>
</dbReference>
<sequence length="395" mass="41580">MTTVSPTPTDSDLTDRFRPVFEGIALGAADRDRNRELPREQIRQLRDAGFTALRVPVELGGLGATVRQSFALLTDLAAADSNLTQALRVHFFTVEGFISSGDEAGLRSVAGGKIFGNAISEKGTGAVERYQTRLTPGPDGGYLLNGTKFYSTGTLYADVVSVAADLDGQRATVLVDADAEGVHQFDDWDGFGQRLTGSGTTVFDDVSVPASAVTVGGYGDAGHVPDTAYLQLFHLAALAGIARRAADDGRDRVATRERTYSHASADLPREDPLVQAVLGRAYSAASVARASVLAVADAVAVALASPDDTAAVDAAELAAAEAQVVLVPLVLSAVSEVFETGGSSVVSEKLDLDRHWRNARTLGVHNPVVYKQRAVGEFHLTGEGLPFAWSAGVRR</sequence>
<evidence type="ECO:0000256" key="3">
    <source>
        <dbReference type="ARBA" id="ARBA00022643"/>
    </source>
</evidence>
<evidence type="ECO:0000259" key="14">
    <source>
        <dbReference type="Pfam" id="PF02770"/>
    </source>
</evidence>
<keyword evidence="2" id="KW-0285">Flavoprotein</keyword>
<dbReference type="InterPro" id="IPR046373">
    <property type="entry name" value="Acyl-CoA_Oxase/DH_mid-dom_sf"/>
</dbReference>
<dbReference type="InterPro" id="IPR009100">
    <property type="entry name" value="AcylCoA_DH/oxidase_NM_dom_sf"/>
</dbReference>
<comment type="catalytic activity">
    <reaction evidence="11">
        <text>dibenzothiophene + FMNH2 + O2 = dibenzothiophene 5-oxide + FMN + H2O + H(+)</text>
        <dbReference type="Rhea" id="RHEA:49076"/>
        <dbReference type="ChEBI" id="CHEBI:15377"/>
        <dbReference type="ChEBI" id="CHEBI:15378"/>
        <dbReference type="ChEBI" id="CHEBI:15379"/>
        <dbReference type="ChEBI" id="CHEBI:23681"/>
        <dbReference type="ChEBI" id="CHEBI:23683"/>
        <dbReference type="ChEBI" id="CHEBI:57618"/>
        <dbReference type="ChEBI" id="CHEBI:58210"/>
    </reaction>
</comment>
<organism evidence="17 18">
    <name type="scientific">Corynebacterium provencense</name>
    <dbReference type="NCBI Taxonomy" id="1737425"/>
    <lineage>
        <taxon>Bacteria</taxon>
        <taxon>Bacillati</taxon>
        <taxon>Actinomycetota</taxon>
        <taxon>Actinomycetes</taxon>
        <taxon>Mycobacteriales</taxon>
        <taxon>Corynebacteriaceae</taxon>
        <taxon>Corynebacterium</taxon>
    </lineage>
</organism>
<dbReference type="EC" id="1.14.14.21" evidence="9"/>
<name>A0A2Z3YMK3_9CORY</name>
<keyword evidence="18" id="KW-1185">Reference proteome</keyword>
<dbReference type="Gene3D" id="1.20.140.10">
    <property type="entry name" value="Butyryl-CoA Dehydrogenase, subunit A, domain 3"/>
    <property type="match status" value="1"/>
</dbReference>
<evidence type="ECO:0000256" key="2">
    <source>
        <dbReference type="ARBA" id="ARBA00022630"/>
    </source>
</evidence>
<feature type="domain" description="Acyl-CoA dehydrogenase/oxidase N-terminal" evidence="15">
    <location>
        <begin position="24"/>
        <end position="94"/>
    </location>
</feature>
<dbReference type="GO" id="GO:0006552">
    <property type="term" value="P:L-leucine catabolic process"/>
    <property type="evidence" value="ECO:0007669"/>
    <property type="project" value="TreeGrafter"/>
</dbReference>
<keyword evidence="3" id="KW-0288">FMN</keyword>
<dbReference type="PANTHER" id="PTHR43884:SF12">
    <property type="entry name" value="ISOVALERYL-COA DEHYDROGENASE, MITOCHONDRIAL-RELATED"/>
    <property type="match status" value="1"/>
</dbReference>
<evidence type="ECO:0000256" key="9">
    <source>
        <dbReference type="ARBA" id="ARBA00034328"/>
    </source>
</evidence>
<evidence type="ECO:0000256" key="4">
    <source>
        <dbReference type="ARBA" id="ARBA00022741"/>
    </source>
</evidence>
<dbReference type="Gene3D" id="1.10.540.10">
    <property type="entry name" value="Acyl-CoA dehydrogenase/oxidase, N-terminal domain"/>
    <property type="match status" value="1"/>
</dbReference>
<dbReference type="STRING" id="1737425.GCA_900049755_00774"/>
<dbReference type="Pfam" id="PF08028">
    <property type="entry name" value="Acyl-CoA_dh_2"/>
    <property type="match status" value="1"/>
</dbReference>
<dbReference type="Gene3D" id="2.40.110.10">
    <property type="entry name" value="Butyryl-CoA Dehydrogenase, subunit A, domain 2"/>
    <property type="match status" value="1"/>
</dbReference>
<evidence type="ECO:0000256" key="1">
    <source>
        <dbReference type="ARBA" id="ARBA00004496"/>
    </source>
</evidence>
<dbReference type="GO" id="GO:0004497">
    <property type="term" value="F:monooxygenase activity"/>
    <property type="evidence" value="ECO:0007669"/>
    <property type="project" value="UniProtKB-KW"/>
</dbReference>
<accession>A0A2Z3YMK3</accession>
<evidence type="ECO:0000259" key="15">
    <source>
        <dbReference type="Pfam" id="PF02771"/>
    </source>
</evidence>
<evidence type="ECO:0000256" key="7">
    <source>
        <dbReference type="ARBA" id="ARBA00034307"/>
    </source>
</evidence>
<comment type="catalytic activity">
    <reaction evidence="13">
        <text>dibenzothiophene + 2 FMNH2 + 2 O2 = dibenzothiophene 5,5-dioxide + 2 FMN + 2 H2O + 2 H(+)</text>
        <dbReference type="Rhea" id="RHEA:49072"/>
        <dbReference type="ChEBI" id="CHEBI:15377"/>
        <dbReference type="ChEBI" id="CHEBI:15378"/>
        <dbReference type="ChEBI" id="CHEBI:15379"/>
        <dbReference type="ChEBI" id="CHEBI:23681"/>
        <dbReference type="ChEBI" id="CHEBI:57618"/>
        <dbReference type="ChEBI" id="CHEBI:58210"/>
        <dbReference type="ChEBI" id="CHEBI:90356"/>
        <dbReference type="EC" id="1.14.14.21"/>
    </reaction>
</comment>
<dbReference type="InterPro" id="IPR013786">
    <property type="entry name" value="AcylCoA_DH/ox_N"/>
</dbReference>
<dbReference type="Pfam" id="PF02770">
    <property type="entry name" value="Acyl-CoA_dh_M"/>
    <property type="match status" value="1"/>
</dbReference>